<evidence type="ECO:0000313" key="4">
    <source>
        <dbReference type="Proteomes" id="UP001597492"/>
    </source>
</evidence>
<accession>A0ABW5UW87</accession>
<evidence type="ECO:0000256" key="1">
    <source>
        <dbReference type="SAM" id="MobiDB-lite"/>
    </source>
</evidence>
<evidence type="ECO:0000313" key="3">
    <source>
        <dbReference type="EMBL" id="MFD2757943.1"/>
    </source>
</evidence>
<evidence type="ECO:0000256" key="2">
    <source>
        <dbReference type="SAM" id="SignalP"/>
    </source>
</evidence>
<feature type="signal peptide" evidence="2">
    <location>
        <begin position="1"/>
        <end position="26"/>
    </location>
</feature>
<feature type="region of interest" description="Disordered" evidence="1">
    <location>
        <begin position="53"/>
        <end position="77"/>
    </location>
</feature>
<sequence>MARSRRLLAVATVAVATALLSGCVFAPFFSDMFYDGPTGEPEFIDPDEFGVDPTVTPTERFGGSDPTGSPSPTETWR</sequence>
<comment type="caution">
    <text evidence="3">The sequence shown here is derived from an EMBL/GenBank/DDBJ whole genome shotgun (WGS) entry which is preliminary data.</text>
</comment>
<dbReference type="RefSeq" id="WP_019619322.1">
    <property type="nucleotide sequence ID" value="NZ_JBHUNE010000005.1"/>
</dbReference>
<feature type="compositionally biased region" description="Polar residues" evidence="1">
    <location>
        <begin position="66"/>
        <end position="77"/>
    </location>
</feature>
<protein>
    <submittedName>
        <fullName evidence="3">Uncharacterized protein</fullName>
    </submittedName>
</protein>
<dbReference type="PROSITE" id="PS51257">
    <property type="entry name" value="PROKAR_LIPOPROTEIN"/>
    <property type="match status" value="1"/>
</dbReference>
<dbReference type="Proteomes" id="UP001597492">
    <property type="component" value="Unassembled WGS sequence"/>
</dbReference>
<name>A0ABW5UW87_9MICO</name>
<keyword evidence="2" id="KW-0732">Signal</keyword>
<keyword evidence="4" id="KW-1185">Reference proteome</keyword>
<feature type="chain" id="PRO_5045458842" evidence="2">
    <location>
        <begin position="27"/>
        <end position="77"/>
    </location>
</feature>
<gene>
    <name evidence="3" type="ORF">ACFSW7_06085</name>
</gene>
<dbReference type="EMBL" id="JBHUNE010000005">
    <property type="protein sequence ID" value="MFD2757943.1"/>
    <property type="molecule type" value="Genomic_DNA"/>
</dbReference>
<organism evidence="3 4">
    <name type="scientific">Gulosibacter faecalis</name>
    <dbReference type="NCBI Taxonomy" id="272240"/>
    <lineage>
        <taxon>Bacteria</taxon>
        <taxon>Bacillati</taxon>
        <taxon>Actinomycetota</taxon>
        <taxon>Actinomycetes</taxon>
        <taxon>Micrococcales</taxon>
        <taxon>Microbacteriaceae</taxon>
        <taxon>Gulosibacter</taxon>
    </lineage>
</organism>
<proteinExistence type="predicted"/>
<reference evidence="4" key="1">
    <citation type="journal article" date="2019" name="Int. J. Syst. Evol. Microbiol.">
        <title>The Global Catalogue of Microorganisms (GCM) 10K type strain sequencing project: providing services to taxonomists for standard genome sequencing and annotation.</title>
        <authorList>
            <consortium name="The Broad Institute Genomics Platform"/>
            <consortium name="The Broad Institute Genome Sequencing Center for Infectious Disease"/>
            <person name="Wu L."/>
            <person name="Ma J."/>
        </authorList>
    </citation>
    <scope>NUCLEOTIDE SEQUENCE [LARGE SCALE GENOMIC DNA]</scope>
    <source>
        <strain evidence="4">TISTR 1514</strain>
    </source>
</reference>